<sequence>MCLCCSWLSGTLAFLQLLLFILAKRGGGTCKDTPTLKSYVTLKSYGLLDKLVVAASGGLRGGGDNGEEGLCGKFVVAASGGLRGGGDNGEEGLPGALRAVWGSCRRQQPKTTQVVDFSRVHM</sequence>
<accession>A0A0L9VPT5</accession>
<dbReference type="Gramene" id="KOM57065">
    <property type="protein sequence ID" value="KOM57065"/>
    <property type="gene ID" value="LR48_Vigan11g009700"/>
</dbReference>
<evidence type="ECO:0008006" key="4">
    <source>
        <dbReference type="Google" id="ProtNLM"/>
    </source>
</evidence>
<reference evidence="3" key="1">
    <citation type="journal article" date="2015" name="Proc. Natl. Acad. Sci. U.S.A.">
        <title>Genome sequencing of adzuki bean (Vigna angularis) provides insight into high starch and low fat accumulation and domestication.</title>
        <authorList>
            <person name="Yang K."/>
            <person name="Tian Z."/>
            <person name="Chen C."/>
            <person name="Luo L."/>
            <person name="Zhao B."/>
            <person name="Wang Z."/>
            <person name="Yu L."/>
            <person name="Li Y."/>
            <person name="Sun Y."/>
            <person name="Li W."/>
            <person name="Chen Y."/>
            <person name="Li Y."/>
            <person name="Zhang Y."/>
            <person name="Ai D."/>
            <person name="Zhao J."/>
            <person name="Shang C."/>
            <person name="Ma Y."/>
            <person name="Wu B."/>
            <person name="Wang M."/>
            <person name="Gao L."/>
            <person name="Sun D."/>
            <person name="Zhang P."/>
            <person name="Guo F."/>
            <person name="Wang W."/>
            <person name="Li Y."/>
            <person name="Wang J."/>
            <person name="Varshney R.K."/>
            <person name="Wang J."/>
            <person name="Ling H.Q."/>
            <person name="Wan P."/>
        </authorList>
    </citation>
    <scope>NUCLEOTIDE SEQUENCE</scope>
    <source>
        <strain evidence="3">cv. Jingnong 6</strain>
    </source>
</reference>
<feature type="chain" id="PRO_5005597066" description="Secreted protein" evidence="1">
    <location>
        <begin position="24"/>
        <end position="122"/>
    </location>
</feature>
<evidence type="ECO:0000313" key="3">
    <source>
        <dbReference type="Proteomes" id="UP000053144"/>
    </source>
</evidence>
<feature type="signal peptide" evidence="1">
    <location>
        <begin position="1"/>
        <end position="23"/>
    </location>
</feature>
<organism evidence="2 3">
    <name type="scientific">Phaseolus angularis</name>
    <name type="common">Azuki bean</name>
    <name type="synonym">Vigna angularis</name>
    <dbReference type="NCBI Taxonomy" id="3914"/>
    <lineage>
        <taxon>Eukaryota</taxon>
        <taxon>Viridiplantae</taxon>
        <taxon>Streptophyta</taxon>
        <taxon>Embryophyta</taxon>
        <taxon>Tracheophyta</taxon>
        <taxon>Spermatophyta</taxon>
        <taxon>Magnoliopsida</taxon>
        <taxon>eudicotyledons</taxon>
        <taxon>Gunneridae</taxon>
        <taxon>Pentapetalae</taxon>
        <taxon>rosids</taxon>
        <taxon>fabids</taxon>
        <taxon>Fabales</taxon>
        <taxon>Fabaceae</taxon>
        <taxon>Papilionoideae</taxon>
        <taxon>50 kb inversion clade</taxon>
        <taxon>NPAAA clade</taxon>
        <taxon>indigoferoid/millettioid clade</taxon>
        <taxon>Phaseoleae</taxon>
        <taxon>Vigna</taxon>
    </lineage>
</organism>
<evidence type="ECO:0000313" key="2">
    <source>
        <dbReference type="EMBL" id="KOM57065.1"/>
    </source>
</evidence>
<protein>
    <recommendedName>
        <fullName evidence="4">Secreted protein</fullName>
    </recommendedName>
</protein>
<gene>
    <name evidence="2" type="ORF">LR48_Vigan11g009700</name>
</gene>
<dbReference type="Proteomes" id="UP000053144">
    <property type="component" value="Chromosome 11"/>
</dbReference>
<proteinExistence type="predicted"/>
<dbReference type="AlphaFoldDB" id="A0A0L9VPT5"/>
<evidence type="ECO:0000256" key="1">
    <source>
        <dbReference type="SAM" id="SignalP"/>
    </source>
</evidence>
<dbReference type="EMBL" id="CM003381">
    <property type="protein sequence ID" value="KOM57065.1"/>
    <property type="molecule type" value="Genomic_DNA"/>
</dbReference>
<keyword evidence="1" id="KW-0732">Signal</keyword>
<name>A0A0L9VPT5_PHAAN</name>